<dbReference type="InterPro" id="IPR051077">
    <property type="entry name" value="Ca-dependent_lectin"/>
</dbReference>
<dbReference type="OMA" id="EEDCAGW"/>
<name>A0A672L4M1_SINGR</name>
<evidence type="ECO:0000313" key="5">
    <source>
        <dbReference type="Ensembl" id="ENSSGRP00000018205.1"/>
    </source>
</evidence>
<keyword evidence="2" id="KW-0176">Collagen</keyword>
<dbReference type="InterPro" id="IPR016186">
    <property type="entry name" value="C-type_lectin-like/link_sf"/>
</dbReference>
<feature type="domain" description="C-type lectin" evidence="4">
    <location>
        <begin position="115"/>
        <end position="214"/>
    </location>
</feature>
<dbReference type="GO" id="GO:0030246">
    <property type="term" value="F:carbohydrate binding"/>
    <property type="evidence" value="ECO:0007669"/>
    <property type="project" value="UniProtKB-KW"/>
</dbReference>
<keyword evidence="3" id="KW-0732">Signal</keyword>
<reference evidence="5" key="1">
    <citation type="submission" date="2025-08" db="UniProtKB">
        <authorList>
            <consortium name="Ensembl"/>
        </authorList>
    </citation>
    <scope>IDENTIFICATION</scope>
</reference>
<dbReference type="InParanoid" id="A0A672L4M1"/>
<proteinExistence type="predicted"/>
<dbReference type="InterPro" id="IPR001304">
    <property type="entry name" value="C-type_lectin-like"/>
</dbReference>
<reference evidence="5" key="2">
    <citation type="submission" date="2025-09" db="UniProtKB">
        <authorList>
            <consortium name="Ensembl"/>
        </authorList>
    </citation>
    <scope>IDENTIFICATION</scope>
</reference>
<dbReference type="GO" id="GO:0005581">
    <property type="term" value="C:collagen trimer"/>
    <property type="evidence" value="ECO:0007669"/>
    <property type="project" value="UniProtKB-KW"/>
</dbReference>
<evidence type="ECO:0000256" key="1">
    <source>
        <dbReference type="ARBA" id="ARBA00022734"/>
    </source>
</evidence>
<dbReference type="PANTHER" id="PTHR24024:SF14">
    <property type="entry name" value="COLLECTIN-11"/>
    <property type="match status" value="1"/>
</dbReference>
<dbReference type="PROSITE" id="PS50041">
    <property type="entry name" value="C_TYPE_LECTIN_2"/>
    <property type="match status" value="1"/>
</dbReference>
<evidence type="ECO:0000259" key="4">
    <source>
        <dbReference type="PROSITE" id="PS50041"/>
    </source>
</evidence>
<keyword evidence="6" id="KW-1185">Reference proteome</keyword>
<feature type="chain" id="PRO_5025470481" evidence="3">
    <location>
        <begin position="26"/>
        <end position="220"/>
    </location>
</feature>
<dbReference type="InterPro" id="IPR016187">
    <property type="entry name" value="CTDL_fold"/>
</dbReference>
<accession>A0A672L4M1</accession>
<protein>
    <submittedName>
        <fullName evidence="5">Collectin sub-family member 11</fullName>
    </submittedName>
</protein>
<dbReference type="GO" id="GO:0005615">
    <property type="term" value="C:extracellular space"/>
    <property type="evidence" value="ECO:0007669"/>
    <property type="project" value="TreeGrafter"/>
</dbReference>
<dbReference type="AlphaFoldDB" id="A0A672L4M1"/>
<evidence type="ECO:0000313" key="6">
    <source>
        <dbReference type="Proteomes" id="UP000472262"/>
    </source>
</evidence>
<feature type="signal peptide" evidence="3">
    <location>
        <begin position="1"/>
        <end position="25"/>
    </location>
</feature>
<dbReference type="Proteomes" id="UP000472262">
    <property type="component" value="Unassembled WGS sequence"/>
</dbReference>
<evidence type="ECO:0000256" key="3">
    <source>
        <dbReference type="SAM" id="SignalP"/>
    </source>
</evidence>
<keyword evidence="1" id="KW-0430">Lectin</keyword>
<dbReference type="Gene3D" id="3.10.100.10">
    <property type="entry name" value="Mannose-Binding Protein A, subunit A"/>
    <property type="match status" value="1"/>
</dbReference>
<sequence>MGGEKLVACMLVTMLSLTLMRSVYGQHMPKEPCSVQIIIPGLKGTTNKLHYIMSCTLMTLILIDQTGSPPGVKVQKGSAGRYGKMGPAGLKGIKGDMGDPGPKGPNGEPGVPCECAPLRKMIGGHLAMPKDAAANRAIAGYVTEAGLSRMYIGINDLEREGHFVYVERSLMTTCSKWREGKPNNTYNDEDCVEMVSSCEWIDVACHLTMYIVSEFDKNTV</sequence>
<dbReference type="SUPFAM" id="SSF56436">
    <property type="entry name" value="C-type lectin-like"/>
    <property type="match status" value="1"/>
</dbReference>
<evidence type="ECO:0000256" key="2">
    <source>
        <dbReference type="ARBA" id="ARBA00023119"/>
    </source>
</evidence>
<dbReference type="PANTHER" id="PTHR24024">
    <property type="entry name" value="PULMONARY SURFACTANT-ASSOCIATED PROTEIN A"/>
    <property type="match status" value="1"/>
</dbReference>
<dbReference type="Pfam" id="PF00059">
    <property type="entry name" value="Lectin_C"/>
    <property type="match status" value="1"/>
</dbReference>
<organism evidence="5 6">
    <name type="scientific">Sinocyclocheilus grahami</name>
    <name type="common">Dianchi golden-line fish</name>
    <name type="synonym">Barbus grahami</name>
    <dbReference type="NCBI Taxonomy" id="75366"/>
    <lineage>
        <taxon>Eukaryota</taxon>
        <taxon>Metazoa</taxon>
        <taxon>Chordata</taxon>
        <taxon>Craniata</taxon>
        <taxon>Vertebrata</taxon>
        <taxon>Euteleostomi</taxon>
        <taxon>Actinopterygii</taxon>
        <taxon>Neopterygii</taxon>
        <taxon>Teleostei</taxon>
        <taxon>Ostariophysi</taxon>
        <taxon>Cypriniformes</taxon>
        <taxon>Cyprinidae</taxon>
        <taxon>Cyprininae</taxon>
        <taxon>Sinocyclocheilus</taxon>
    </lineage>
</organism>
<dbReference type="Ensembl" id="ENSSGRT00000019671.1">
    <property type="protein sequence ID" value="ENSSGRP00000018205.1"/>
    <property type="gene ID" value="ENSSGRG00000011028.1"/>
</dbReference>